<dbReference type="EMBL" id="JAOXML010000031">
    <property type="protein sequence ID" value="MCV4379632.1"/>
    <property type="molecule type" value="Genomic_DNA"/>
</dbReference>
<dbReference type="RefSeq" id="WP_206402310.1">
    <property type="nucleotide sequence ID" value="NZ_JAFGZD010000011.1"/>
</dbReference>
<feature type="transmembrane region" description="Helical" evidence="1">
    <location>
        <begin position="123"/>
        <end position="155"/>
    </location>
</feature>
<feature type="transmembrane region" description="Helical" evidence="1">
    <location>
        <begin position="89"/>
        <end position="111"/>
    </location>
</feature>
<evidence type="ECO:0000256" key="1">
    <source>
        <dbReference type="SAM" id="Phobius"/>
    </source>
</evidence>
<reference evidence="2 3" key="1">
    <citation type="submission" date="2022-10" db="EMBL/GenBank/DDBJ databases">
        <title>Characterization of Pseudomonas capsici strains from pepper and tomato in Georgia.</title>
        <authorList>
            <person name="Zhao M."/>
            <person name="Dutta B."/>
        </authorList>
    </citation>
    <scope>NUCLEOTIDE SEQUENCE [LARGE SCALE GENOMIC DNA]</scope>
    <source>
        <strain evidence="2 3">Pc20-5</strain>
    </source>
</reference>
<keyword evidence="1" id="KW-0812">Transmembrane</keyword>
<feature type="transmembrane region" description="Helical" evidence="1">
    <location>
        <begin position="167"/>
        <end position="185"/>
    </location>
</feature>
<sequence>MIAQWLTHLAFALVLFLILSSWTSSQRWRLAILASASLASVVSIDGLSLASYVRSLSDDLAIPSLVGLVWLTAQRLGFVQPLEAPQRLLVLSVLAALALVLYPATLGITYFDPYRWGFNPRPMIIAVGVLTLMLLYLRSHLGALMLALATLAFTFRIKPSENYWDYLIDPFLALYGCIALLVFVARRLYRSYSQPGNA</sequence>
<gene>
    <name evidence="2" type="ORF">OH718_23815</name>
</gene>
<feature type="transmembrane region" description="Helical" evidence="1">
    <location>
        <begin position="30"/>
        <end position="53"/>
    </location>
</feature>
<organism evidence="2 3">
    <name type="scientific">Pseudomonas capsici</name>
    <dbReference type="NCBI Taxonomy" id="2810614"/>
    <lineage>
        <taxon>Bacteria</taxon>
        <taxon>Pseudomonadati</taxon>
        <taxon>Pseudomonadota</taxon>
        <taxon>Gammaproteobacteria</taxon>
        <taxon>Pseudomonadales</taxon>
        <taxon>Pseudomonadaceae</taxon>
        <taxon>Pseudomonas</taxon>
    </lineage>
</organism>
<evidence type="ECO:0000313" key="3">
    <source>
        <dbReference type="Proteomes" id="UP001207294"/>
    </source>
</evidence>
<evidence type="ECO:0000313" key="2">
    <source>
        <dbReference type="EMBL" id="MCV4379632.1"/>
    </source>
</evidence>
<protein>
    <submittedName>
        <fullName evidence="2">Uncharacterized protein</fullName>
    </submittedName>
</protein>
<dbReference type="Proteomes" id="UP001207294">
    <property type="component" value="Unassembled WGS sequence"/>
</dbReference>
<dbReference type="GeneID" id="93562515"/>
<name>A0ABT3C4R4_9PSED</name>
<proteinExistence type="predicted"/>
<keyword evidence="1" id="KW-0472">Membrane</keyword>
<comment type="caution">
    <text evidence="2">The sequence shown here is derived from an EMBL/GenBank/DDBJ whole genome shotgun (WGS) entry which is preliminary data.</text>
</comment>
<accession>A0ABT3C4R4</accession>
<keyword evidence="1" id="KW-1133">Transmembrane helix</keyword>
<keyword evidence="3" id="KW-1185">Reference proteome</keyword>